<evidence type="ECO:0000313" key="2">
    <source>
        <dbReference type="EMBL" id="KAK9084195.1"/>
    </source>
</evidence>
<dbReference type="InterPro" id="IPR035892">
    <property type="entry name" value="C2_domain_sf"/>
</dbReference>
<dbReference type="PROSITE" id="PS50004">
    <property type="entry name" value="C2"/>
    <property type="match status" value="1"/>
</dbReference>
<feature type="domain" description="C2" evidence="1">
    <location>
        <begin position="1"/>
        <end position="96"/>
    </location>
</feature>
<reference evidence="2 3" key="1">
    <citation type="submission" date="2024-01" db="EMBL/GenBank/DDBJ databases">
        <title>Genome assemblies of Stephania.</title>
        <authorList>
            <person name="Yang L."/>
        </authorList>
    </citation>
    <scope>NUCLEOTIDE SEQUENCE [LARGE SCALE GENOMIC DNA]</scope>
    <source>
        <strain evidence="2">JXDWG</strain>
        <tissue evidence="2">Leaf</tissue>
    </source>
</reference>
<dbReference type="CDD" id="cd04051">
    <property type="entry name" value="C2_SRC2_like"/>
    <property type="match status" value="1"/>
</dbReference>
<dbReference type="InterPro" id="IPR044750">
    <property type="entry name" value="C2_SRC2/BAP"/>
</dbReference>
<dbReference type="Gene3D" id="2.60.40.150">
    <property type="entry name" value="C2 domain"/>
    <property type="match status" value="1"/>
</dbReference>
<dbReference type="PANTHER" id="PTHR32246:SF173">
    <property type="entry name" value="C2 DOMAIN-CONTAINING PROTEIN"/>
    <property type="match status" value="1"/>
</dbReference>
<name>A0AAP0HIT9_9MAGN</name>
<dbReference type="Proteomes" id="UP001419268">
    <property type="component" value="Unassembled WGS sequence"/>
</dbReference>
<dbReference type="PANTHER" id="PTHR32246">
    <property type="entry name" value="INGRESSION PROTEIN FIC1"/>
    <property type="match status" value="1"/>
</dbReference>
<dbReference type="InterPro" id="IPR000008">
    <property type="entry name" value="C2_dom"/>
</dbReference>
<organism evidence="2 3">
    <name type="scientific">Stephania cephalantha</name>
    <dbReference type="NCBI Taxonomy" id="152367"/>
    <lineage>
        <taxon>Eukaryota</taxon>
        <taxon>Viridiplantae</taxon>
        <taxon>Streptophyta</taxon>
        <taxon>Embryophyta</taxon>
        <taxon>Tracheophyta</taxon>
        <taxon>Spermatophyta</taxon>
        <taxon>Magnoliopsida</taxon>
        <taxon>Ranunculales</taxon>
        <taxon>Menispermaceae</taxon>
        <taxon>Menispermoideae</taxon>
        <taxon>Cissampelideae</taxon>
        <taxon>Stephania</taxon>
    </lineage>
</organism>
<evidence type="ECO:0000259" key="1">
    <source>
        <dbReference type="PROSITE" id="PS50004"/>
    </source>
</evidence>
<dbReference type="AlphaFoldDB" id="A0AAP0HIT9"/>
<dbReference type="SUPFAM" id="SSF49562">
    <property type="entry name" value="C2 domain (Calcium/lipid-binding domain, CaLB)"/>
    <property type="match status" value="1"/>
</dbReference>
<dbReference type="EMBL" id="JBBNAG010000013">
    <property type="protein sequence ID" value="KAK9084195.1"/>
    <property type="molecule type" value="Genomic_DNA"/>
</dbReference>
<keyword evidence="3" id="KW-1185">Reference proteome</keyword>
<comment type="caution">
    <text evidence="2">The sequence shown here is derived from an EMBL/GenBank/DDBJ whole genome shotgun (WGS) entry which is preliminary data.</text>
</comment>
<protein>
    <recommendedName>
        <fullName evidence="1">C2 domain-containing protein</fullName>
    </recommendedName>
</protein>
<dbReference type="Pfam" id="PF00168">
    <property type="entry name" value="C2"/>
    <property type="match status" value="1"/>
</dbReference>
<accession>A0AAP0HIT9</accession>
<proteinExistence type="predicted"/>
<evidence type="ECO:0000313" key="3">
    <source>
        <dbReference type="Proteomes" id="UP001419268"/>
    </source>
</evidence>
<sequence length="242" mass="26471">MDVYVITIIGGDPRTTQRTAVAKGGGRNPTWNFPMRFTIVGEKPHQRRYSSNYNNHIMLTFKIRSKRFLGDRDIGEVHVPVEDLLVNAGDPKHINFVSYEVRRRSGISKGVLNFSYRFGEKVDVNEPVLAYPPPINTMYLPPGRDAGRPGGYPARMDRFGYQPTGPSYGHPTYSGYGYPMNSGYGHWNGHQGHGNSGLGMGMGLGLVGGALGGMLLGDMMSNHAAHDYGHGGTMGNGDGFDF</sequence>
<gene>
    <name evidence="2" type="ORF">Scep_030666</name>
</gene>
<dbReference type="GO" id="GO:0006952">
    <property type="term" value="P:defense response"/>
    <property type="evidence" value="ECO:0007669"/>
    <property type="project" value="InterPro"/>
</dbReference>